<dbReference type="SUPFAM" id="SSF101478">
    <property type="entry name" value="ADP-ribosylglycohydrolase"/>
    <property type="match status" value="1"/>
</dbReference>
<keyword evidence="1" id="KW-0479">Metal-binding</keyword>
<dbReference type="Proteomes" id="UP000601171">
    <property type="component" value="Unassembled WGS sequence"/>
</dbReference>
<gene>
    <name evidence="2" type="ORF">H8707_12060</name>
</gene>
<comment type="cofactor">
    <cofactor evidence="1">
        <name>Mg(2+)</name>
        <dbReference type="ChEBI" id="CHEBI:18420"/>
    </cofactor>
    <text evidence="1">Binds 2 magnesium ions per subunit.</text>
</comment>
<reference evidence="2" key="1">
    <citation type="submission" date="2020-08" db="EMBL/GenBank/DDBJ databases">
        <title>Genome public.</title>
        <authorList>
            <person name="Liu C."/>
            <person name="Sun Q."/>
        </authorList>
    </citation>
    <scope>NUCLEOTIDE SEQUENCE</scope>
    <source>
        <strain evidence="2">BX21</strain>
    </source>
</reference>
<evidence type="ECO:0000313" key="3">
    <source>
        <dbReference type="Proteomes" id="UP000601171"/>
    </source>
</evidence>
<dbReference type="Gene3D" id="1.10.4080.10">
    <property type="entry name" value="ADP-ribosylation/Crystallin J1"/>
    <property type="match status" value="1"/>
</dbReference>
<dbReference type="AlphaFoldDB" id="A0A926EYX7"/>
<protein>
    <submittedName>
        <fullName evidence="2">ADP-ribosylglycohydrolase family protein</fullName>
    </submittedName>
</protein>
<feature type="binding site" evidence="1">
    <location>
        <position position="402"/>
    </location>
    <ligand>
        <name>Mg(2+)</name>
        <dbReference type="ChEBI" id="CHEBI:18420"/>
        <label>1</label>
    </ligand>
</feature>
<accession>A0A926EYX7</accession>
<keyword evidence="1" id="KW-0460">Magnesium</keyword>
<keyword evidence="3" id="KW-1185">Reference proteome</keyword>
<proteinExistence type="predicted"/>
<feature type="binding site" evidence="1">
    <location>
        <position position="197"/>
    </location>
    <ligand>
        <name>Mg(2+)</name>
        <dbReference type="ChEBI" id="CHEBI:18420"/>
        <label>1</label>
    </ligand>
</feature>
<dbReference type="GO" id="GO:0046872">
    <property type="term" value="F:metal ion binding"/>
    <property type="evidence" value="ECO:0007669"/>
    <property type="project" value="UniProtKB-KW"/>
</dbReference>
<feature type="binding site" evidence="1">
    <location>
        <position position="196"/>
    </location>
    <ligand>
        <name>Mg(2+)</name>
        <dbReference type="ChEBI" id="CHEBI:18420"/>
        <label>1</label>
    </ligand>
</feature>
<dbReference type="EMBL" id="JACRTG010000029">
    <property type="protein sequence ID" value="MBC8588949.1"/>
    <property type="molecule type" value="Genomic_DNA"/>
</dbReference>
<name>A0A926EYX7_9FIRM</name>
<organism evidence="2 3">
    <name type="scientific">Paratissierella segnis</name>
    <dbReference type="NCBI Taxonomy" id="2763679"/>
    <lineage>
        <taxon>Bacteria</taxon>
        <taxon>Bacillati</taxon>
        <taxon>Bacillota</taxon>
        <taxon>Tissierellia</taxon>
        <taxon>Tissierellales</taxon>
        <taxon>Tissierellaceae</taxon>
        <taxon>Paratissierella</taxon>
    </lineage>
</organism>
<dbReference type="InterPro" id="IPR005502">
    <property type="entry name" value="Ribosyl_crysJ1"/>
</dbReference>
<evidence type="ECO:0000256" key="1">
    <source>
        <dbReference type="PIRSR" id="PIRSR605502-1"/>
    </source>
</evidence>
<feature type="binding site" evidence="1">
    <location>
        <position position="404"/>
    </location>
    <ligand>
        <name>Mg(2+)</name>
        <dbReference type="ChEBI" id="CHEBI:18420"/>
        <label>1</label>
    </ligand>
</feature>
<sequence length="467" mass="53441">MKAWEREYNWKKTAFPSLDTEEKENNWMEYLENGNLSDERLYKDWESFVPGSLAPCHLVVAAIQSMDNRGYDVSEAEELIDIGLKAAKKKDPVLLQQITARIYYLLNNAPRNKNSSYWKYKHYQTWEDIEGEVDFPDCESYNVYSDDFADKIKAGWVAQLIGGALGTQIEGYNTDNIRKIFGEVREYLRKPETYNDDITYELAFLETFVEKGYSITSEDIAYKWLAFITDGYSAEETALCNLRRGLMPPQSGIQNNYFSDWIGSQMRTAIHGMVAPGNPRLAAKLAVYDSVISHSNNGMIGGMFNAILVSLCFTESDIRKVVEKTVYLMPYKSQYYEVVRNTLNICKSSKDWEEAWGLCQERLKEYHWIHAYPNAAAEIVALWFGNGDFDETAYIIAMEGEDVDCNAGPILNALAIIIGLEGISKSWIEPLGNIIKTFMRKMDKFTIDSLVEKTITAVRHHSEKLLC</sequence>
<evidence type="ECO:0000313" key="2">
    <source>
        <dbReference type="EMBL" id="MBC8588949.1"/>
    </source>
</evidence>
<dbReference type="RefSeq" id="WP_262430407.1">
    <property type="nucleotide sequence ID" value="NZ_JACRTG010000029.1"/>
</dbReference>
<dbReference type="Pfam" id="PF03747">
    <property type="entry name" value="ADP_ribosyl_GH"/>
    <property type="match status" value="1"/>
</dbReference>
<comment type="caution">
    <text evidence="2">The sequence shown here is derived from an EMBL/GenBank/DDBJ whole genome shotgun (WGS) entry which is preliminary data.</text>
</comment>
<dbReference type="InterPro" id="IPR036705">
    <property type="entry name" value="Ribosyl_crysJ1_sf"/>
</dbReference>